<dbReference type="PROSITE" id="PS50053">
    <property type="entry name" value="UBIQUITIN_2"/>
    <property type="match status" value="1"/>
</dbReference>
<dbReference type="PANTHER" id="PTHR12775">
    <property type="entry name" value="PROTEIN C20ORF43 HOMOLOG"/>
    <property type="match status" value="1"/>
</dbReference>
<name>A0A8X8C3H0_POPTO</name>
<dbReference type="InterPro" id="IPR000626">
    <property type="entry name" value="Ubiquitin-like_dom"/>
</dbReference>
<dbReference type="GO" id="GO:0005634">
    <property type="term" value="C:nucleus"/>
    <property type="evidence" value="ECO:0007669"/>
    <property type="project" value="TreeGrafter"/>
</dbReference>
<accession>A0A8X8C3H0</accession>
<dbReference type="OrthoDB" id="247013at2759"/>
<evidence type="ECO:0000313" key="3">
    <source>
        <dbReference type="Proteomes" id="UP000886885"/>
    </source>
</evidence>
<gene>
    <name evidence="2" type="ORF">POTOM_057484</name>
</gene>
<keyword evidence="3" id="KW-1185">Reference proteome</keyword>
<dbReference type="Proteomes" id="UP000886885">
    <property type="component" value="Chromosome 18D"/>
</dbReference>
<reference evidence="2" key="1">
    <citation type="journal article" date="2020" name="bioRxiv">
        <title>Hybrid origin of Populus tomentosa Carr. identified through genome sequencing and phylogenomic analysis.</title>
        <authorList>
            <person name="An X."/>
            <person name="Gao K."/>
            <person name="Chen Z."/>
            <person name="Li J."/>
            <person name="Yang X."/>
            <person name="Yang X."/>
            <person name="Zhou J."/>
            <person name="Guo T."/>
            <person name="Zhao T."/>
            <person name="Huang S."/>
            <person name="Miao D."/>
            <person name="Khan W.U."/>
            <person name="Rao P."/>
            <person name="Ye M."/>
            <person name="Lei B."/>
            <person name="Liao W."/>
            <person name="Wang J."/>
            <person name="Ji L."/>
            <person name="Li Y."/>
            <person name="Guo B."/>
            <person name="Mustafa N.S."/>
            <person name="Li S."/>
            <person name="Yun Q."/>
            <person name="Keller S.R."/>
            <person name="Mao J."/>
            <person name="Zhang R."/>
            <person name="Strauss S.H."/>
        </authorList>
    </citation>
    <scope>NUCLEOTIDE SEQUENCE</scope>
    <source>
        <strain evidence="2">GM15</strain>
        <tissue evidence="2">Leaf</tissue>
    </source>
</reference>
<dbReference type="Pfam" id="PF04641">
    <property type="entry name" value="Rtf2"/>
    <property type="match status" value="1"/>
</dbReference>
<dbReference type="EMBL" id="JAAWWB010000036">
    <property type="protein sequence ID" value="KAG6739867.1"/>
    <property type="molecule type" value="Genomic_DNA"/>
</dbReference>
<dbReference type="InterPro" id="IPR006735">
    <property type="entry name" value="Rtf2"/>
</dbReference>
<comment type="caution">
    <text evidence="2">The sequence shown here is derived from an EMBL/GenBank/DDBJ whole genome shotgun (WGS) entry which is preliminary data.</text>
</comment>
<dbReference type="AlphaFoldDB" id="A0A8X8C3H0"/>
<evidence type="ECO:0000259" key="1">
    <source>
        <dbReference type="PROSITE" id="PS50053"/>
    </source>
</evidence>
<organism evidence="2 3">
    <name type="scientific">Populus tomentosa</name>
    <name type="common">Chinese white poplar</name>
    <dbReference type="NCBI Taxonomy" id="118781"/>
    <lineage>
        <taxon>Eukaryota</taxon>
        <taxon>Viridiplantae</taxon>
        <taxon>Streptophyta</taxon>
        <taxon>Embryophyta</taxon>
        <taxon>Tracheophyta</taxon>
        <taxon>Spermatophyta</taxon>
        <taxon>Magnoliopsida</taxon>
        <taxon>eudicotyledons</taxon>
        <taxon>Gunneridae</taxon>
        <taxon>Pentapetalae</taxon>
        <taxon>rosids</taxon>
        <taxon>fabids</taxon>
        <taxon>Malpighiales</taxon>
        <taxon>Salicaceae</taxon>
        <taxon>Saliceae</taxon>
        <taxon>Populus</taxon>
    </lineage>
</organism>
<dbReference type="GO" id="GO:0006274">
    <property type="term" value="P:DNA replication termination"/>
    <property type="evidence" value="ECO:0007669"/>
    <property type="project" value="TreeGrafter"/>
</dbReference>
<dbReference type="InterPro" id="IPR027799">
    <property type="entry name" value="Rtf2_RING-finger"/>
</dbReference>
<protein>
    <recommendedName>
        <fullName evidence="1">Ubiquitin-like domain-containing protein</fullName>
    </recommendedName>
</protein>
<evidence type="ECO:0000313" key="2">
    <source>
        <dbReference type="EMBL" id="KAG6739867.1"/>
    </source>
</evidence>
<proteinExistence type="predicted"/>
<sequence length="684" mass="76203">MHTKSHQIFIQSQNPQFRTQTLTLDPAQTLTLYNLKLSLITDNQNPSSFYFTLNGKPLKDSTCLPNPQITPLCTLILQARLSGGGGDGGATGAESRDCYLNMYVDKKPDKVDPHELRLSKWLNCSLSNEPLRQPCVIDRLGNVFNKEALVEALIGKKLPKEFGYIKGLKDMIDIQLEVVPGEGSGNARFQCPVTGLEFNGKYKFFALKYCGHVLSAKALKEVKSSECLVCYKDFEECDKIVINGSEEEVAVLRERMEEEGSKMKEKKMKKVENGEVGANGEGFSGQGAEVSQLSGKKHGIVDVKGVDKVVGKVKGNEKVENVKGVSHGGSAKRFKATDMVPTNATKEFIDDLDGLSSIVMPLLGRRSSYNLEKRFVGSVSSEGGESDVEMYDFLGNDLACATAGLRDISLEQMCKAIEKLCCSSFIISQDSTSCPPFLNTVHLLPPPIQISKRRGSVSYEGDHAFAWFVCLGLNFKMSVMYNKDSIFIKKIWSYTLEREFKLILNIIDGFPYIAMDIEFPGIVLRPVRFFKTSFDYNYQTPKANAELLDLIQLGLPLSDEKGNLPACGTDKYCIWQFSLCDFNLDEDVYANDSIQLFFKKLPGTQARFFKLAKLYFPVLYDIKHFMKFCNSLHGGLNKLAEQLEGLVSVTKKVLIVCLLEGYFSPEKYAGFLCGLSVENVHDQG</sequence>
<dbReference type="CDD" id="cd16653">
    <property type="entry name" value="RING-like_Rtf2"/>
    <property type="match status" value="1"/>
</dbReference>
<dbReference type="PANTHER" id="PTHR12775:SF2">
    <property type="entry name" value="REPLICATION TERMINATION FACTOR 2"/>
    <property type="match status" value="1"/>
</dbReference>
<feature type="domain" description="Ubiquitin-like" evidence="1">
    <location>
        <begin position="6"/>
        <end position="84"/>
    </location>
</feature>